<name>A0A1I7YZF6_9BILA</name>
<dbReference type="AlphaFoldDB" id="A0A1I7YZF6"/>
<keyword evidence="1" id="KW-1185">Reference proteome</keyword>
<proteinExistence type="predicted"/>
<dbReference type="WBParaSite" id="L893_g21384.t1">
    <property type="protein sequence ID" value="L893_g21384.t1"/>
    <property type="gene ID" value="L893_g21384"/>
</dbReference>
<dbReference type="Proteomes" id="UP000095287">
    <property type="component" value="Unplaced"/>
</dbReference>
<protein>
    <submittedName>
        <fullName evidence="2">Uncharacterized protein</fullName>
    </submittedName>
</protein>
<organism evidence="1 2">
    <name type="scientific">Steinernema glaseri</name>
    <dbReference type="NCBI Taxonomy" id="37863"/>
    <lineage>
        <taxon>Eukaryota</taxon>
        <taxon>Metazoa</taxon>
        <taxon>Ecdysozoa</taxon>
        <taxon>Nematoda</taxon>
        <taxon>Chromadorea</taxon>
        <taxon>Rhabditida</taxon>
        <taxon>Tylenchina</taxon>
        <taxon>Panagrolaimomorpha</taxon>
        <taxon>Strongyloidoidea</taxon>
        <taxon>Steinernematidae</taxon>
        <taxon>Steinernema</taxon>
    </lineage>
</organism>
<accession>A0A1I7YZF6</accession>
<evidence type="ECO:0000313" key="1">
    <source>
        <dbReference type="Proteomes" id="UP000095287"/>
    </source>
</evidence>
<evidence type="ECO:0000313" key="2">
    <source>
        <dbReference type="WBParaSite" id="L893_g21384.t1"/>
    </source>
</evidence>
<reference evidence="2" key="1">
    <citation type="submission" date="2016-11" db="UniProtKB">
        <authorList>
            <consortium name="WormBaseParasite"/>
        </authorList>
    </citation>
    <scope>IDENTIFICATION</scope>
</reference>
<sequence length="109" mass="12016">MRVSTARNVRMLHSASTDPLYGWTSPKNDELSAAVDSSYRSCCCAQKTTTETKNATADRGRRLSSRLTADLHARTAGARWLDEVLRSRGPLDYLLSLHLGHAQICPKGL</sequence>